<organism evidence="1 2">
    <name type="scientific">Roseovarius gaetbuli</name>
    <dbReference type="NCBI Taxonomy" id="1356575"/>
    <lineage>
        <taxon>Bacteria</taxon>
        <taxon>Pseudomonadati</taxon>
        <taxon>Pseudomonadota</taxon>
        <taxon>Alphaproteobacteria</taxon>
        <taxon>Rhodobacterales</taxon>
        <taxon>Roseobacteraceae</taxon>
        <taxon>Roseovarius</taxon>
    </lineage>
</organism>
<dbReference type="OrthoDB" id="7820300at2"/>
<evidence type="ECO:0000313" key="2">
    <source>
        <dbReference type="Proteomes" id="UP000194012"/>
    </source>
</evidence>
<evidence type="ECO:0000313" key="1">
    <source>
        <dbReference type="EMBL" id="SLN70851.1"/>
    </source>
</evidence>
<reference evidence="2" key="1">
    <citation type="submission" date="2017-03" db="EMBL/GenBank/DDBJ databases">
        <authorList>
            <person name="Rodrigo-Torres L."/>
            <person name="Arahal R.D."/>
            <person name="Lucena T."/>
        </authorList>
    </citation>
    <scope>NUCLEOTIDE SEQUENCE [LARGE SCALE GENOMIC DNA]</scope>
    <source>
        <strain evidence="2">CECT 8370</strain>
    </source>
</reference>
<dbReference type="Proteomes" id="UP000194012">
    <property type="component" value="Unassembled WGS sequence"/>
</dbReference>
<dbReference type="RefSeq" id="WP_085828327.1">
    <property type="nucleotide sequence ID" value="NZ_FWFJ01000046.1"/>
</dbReference>
<keyword evidence="2" id="KW-1185">Reference proteome</keyword>
<dbReference type="AlphaFoldDB" id="A0A1X7A5G4"/>
<accession>A0A1X7A5G4</accession>
<gene>
    <name evidence="1" type="ORF">ROG8370_03391</name>
</gene>
<name>A0A1X7A5G4_9RHOB</name>
<protein>
    <submittedName>
        <fullName evidence="1">Uncharacterized protein</fullName>
    </submittedName>
</protein>
<proteinExistence type="predicted"/>
<sequence>MSETQLSTAPDQVNLDCRIRFDDSLHIMEADFSDFHFDSSEVVNRFYDRLEHRIAETGEELWFFLVNLNDTRIDPTAWTAYSRRGRALNMAHSMGSVRFDASDVTRRQIERAANTEAFDPNLFSDRDAAIARIKTLPSKRRKRLLHEANHSRADFVARLSFDPATVIMDVDFSHFTFHHSKDVNDFYDYIEERIKESDRKWFFLVDMNACQILPAAWIQYAHRGKRLNIAASLGSVRYAAGSETEADIRLRAESQGFRPNIRNTRQEALDLIEELRAELMQG</sequence>
<dbReference type="EMBL" id="FWFJ01000046">
    <property type="protein sequence ID" value="SLN70851.1"/>
    <property type="molecule type" value="Genomic_DNA"/>
</dbReference>